<evidence type="ECO:0000313" key="5">
    <source>
        <dbReference type="Proteomes" id="UP000242146"/>
    </source>
</evidence>
<dbReference type="InterPro" id="IPR050168">
    <property type="entry name" value="AAA_ATPase_domain"/>
</dbReference>
<organism evidence="4 5">
    <name type="scientific">Hesseltinella vesiculosa</name>
    <dbReference type="NCBI Taxonomy" id="101127"/>
    <lineage>
        <taxon>Eukaryota</taxon>
        <taxon>Fungi</taxon>
        <taxon>Fungi incertae sedis</taxon>
        <taxon>Mucoromycota</taxon>
        <taxon>Mucoromycotina</taxon>
        <taxon>Mucoromycetes</taxon>
        <taxon>Mucorales</taxon>
        <taxon>Cunninghamellaceae</taxon>
        <taxon>Hesseltinella</taxon>
    </lineage>
</organism>
<dbReference type="AlphaFoldDB" id="A0A1X2GTI5"/>
<sequence>MEDTLAAARPSGLSAFASPAPNVQFCDIYGMDTVIRDIKASVITPFQRPEQYIALGITAPKGILLHGPPGTGKTMICCALAREAGVNYIFVESTQLRSKVVGESEKSIANLFSHARSNSPCILFIDQIDILVPKRGSRSTSENTGDRIVTGFLTATNRIEVIDEAVLRPGRFDEHIQIQLPDQHQRKAIIQGLTKKIPLEMSPEQLDEMVTQSRGWAGADLENILREAAMENLRQDRQATKCHTVSKAGIGAR</sequence>
<dbReference type="InterPro" id="IPR003959">
    <property type="entry name" value="ATPase_AAA_core"/>
</dbReference>
<feature type="domain" description="AAA+ ATPase" evidence="3">
    <location>
        <begin position="59"/>
        <end position="182"/>
    </location>
</feature>
<dbReference type="GO" id="GO:0005524">
    <property type="term" value="F:ATP binding"/>
    <property type="evidence" value="ECO:0007669"/>
    <property type="project" value="UniProtKB-KW"/>
</dbReference>
<dbReference type="SUPFAM" id="SSF52540">
    <property type="entry name" value="P-loop containing nucleoside triphosphate hydrolases"/>
    <property type="match status" value="1"/>
</dbReference>
<dbReference type="STRING" id="101127.A0A1X2GTI5"/>
<dbReference type="GO" id="GO:0005737">
    <property type="term" value="C:cytoplasm"/>
    <property type="evidence" value="ECO:0007669"/>
    <property type="project" value="TreeGrafter"/>
</dbReference>
<dbReference type="GO" id="GO:0016887">
    <property type="term" value="F:ATP hydrolysis activity"/>
    <property type="evidence" value="ECO:0007669"/>
    <property type="project" value="InterPro"/>
</dbReference>
<dbReference type="Gene3D" id="3.40.50.300">
    <property type="entry name" value="P-loop containing nucleotide triphosphate hydrolases"/>
    <property type="match status" value="1"/>
</dbReference>
<proteinExistence type="predicted"/>
<dbReference type="Proteomes" id="UP000242146">
    <property type="component" value="Unassembled WGS sequence"/>
</dbReference>
<keyword evidence="5" id="KW-1185">Reference proteome</keyword>
<dbReference type="OrthoDB" id="27435at2759"/>
<dbReference type="PANTHER" id="PTHR23077:SF27">
    <property type="entry name" value="ATPASE FAMILY GENE 2 PROTEIN HOMOLOG A"/>
    <property type="match status" value="1"/>
</dbReference>
<keyword evidence="1" id="KW-0547">Nucleotide-binding</keyword>
<gene>
    <name evidence="4" type="ORF">DM01DRAFT_1361246</name>
</gene>
<keyword evidence="2" id="KW-0067">ATP-binding</keyword>
<dbReference type="Pfam" id="PF17862">
    <property type="entry name" value="AAA_lid_3"/>
    <property type="match status" value="1"/>
</dbReference>
<dbReference type="EMBL" id="MCGT01000003">
    <property type="protein sequence ID" value="ORX61322.1"/>
    <property type="molecule type" value="Genomic_DNA"/>
</dbReference>
<dbReference type="InterPro" id="IPR003593">
    <property type="entry name" value="AAA+_ATPase"/>
</dbReference>
<accession>A0A1X2GTI5</accession>
<dbReference type="Pfam" id="PF00004">
    <property type="entry name" value="AAA"/>
    <property type="match status" value="1"/>
</dbReference>
<comment type="caution">
    <text evidence="4">The sequence shown here is derived from an EMBL/GenBank/DDBJ whole genome shotgun (WGS) entry which is preliminary data.</text>
</comment>
<name>A0A1X2GTI5_9FUNG</name>
<evidence type="ECO:0000259" key="3">
    <source>
        <dbReference type="SMART" id="SM00382"/>
    </source>
</evidence>
<dbReference type="InterPro" id="IPR027417">
    <property type="entry name" value="P-loop_NTPase"/>
</dbReference>
<evidence type="ECO:0000256" key="2">
    <source>
        <dbReference type="ARBA" id="ARBA00022840"/>
    </source>
</evidence>
<dbReference type="PANTHER" id="PTHR23077">
    <property type="entry name" value="AAA-FAMILY ATPASE"/>
    <property type="match status" value="1"/>
</dbReference>
<reference evidence="4 5" key="1">
    <citation type="submission" date="2016-07" db="EMBL/GenBank/DDBJ databases">
        <title>Pervasive Adenine N6-methylation of Active Genes in Fungi.</title>
        <authorList>
            <consortium name="DOE Joint Genome Institute"/>
            <person name="Mondo S.J."/>
            <person name="Dannebaum R.O."/>
            <person name="Kuo R.C."/>
            <person name="Labutti K."/>
            <person name="Haridas S."/>
            <person name="Kuo A."/>
            <person name="Salamov A."/>
            <person name="Ahrendt S.R."/>
            <person name="Lipzen A."/>
            <person name="Sullivan W."/>
            <person name="Andreopoulos W.B."/>
            <person name="Clum A."/>
            <person name="Lindquist E."/>
            <person name="Daum C."/>
            <person name="Ramamoorthy G.K."/>
            <person name="Gryganskyi A."/>
            <person name="Culley D."/>
            <person name="Magnuson J.K."/>
            <person name="James T.Y."/>
            <person name="O'Malley M.A."/>
            <person name="Stajich J.E."/>
            <person name="Spatafora J.W."/>
            <person name="Visel A."/>
            <person name="Grigoriev I.V."/>
        </authorList>
    </citation>
    <scope>NUCLEOTIDE SEQUENCE [LARGE SCALE GENOMIC DNA]</scope>
    <source>
        <strain evidence="4 5">NRRL 3301</strain>
    </source>
</reference>
<evidence type="ECO:0000256" key="1">
    <source>
        <dbReference type="ARBA" id="ARBA00022741"/>
    </source>
</evidence>
<dbReference type="SMART" id="SM00382">
    <property type="entry name" value="AAA"/>
    <property type="match status" value="1"/>
</dbReference>
<evidence type="ECO:0000313" key="4">
    <source>
        <dbReference type="EMBL" id="ORX61322.1"/>
    </source>
</evidence>
<dbReference type="Gene3D" id="1.10.8.60">
    <property type="match status" value="1"/>
</dbReference>
<dbReference type="InterPro" id="IPR041569">
    <property type="entry name" value="AAA_lid_3"/>
</dbReference>
<protein>
    <submittedName>
        <fullName evidence="4">AAA-domain-containing protein</fullName>
    </submittedName>
</protein>